<evidence type="ECO:0000313" key="1">
    <source>
        <dbReference type="EMBL" id="TKH12612.1"/>
    </source>
</evidence>
<dbReference type="EMBL" id="SZNT01000107">
    <property type="protein sequence ID" value="TKH12612.1"/>
    <property type="molecule type" value="Genomic_DNA"/>
</dbReference>
<dbReference type="Proteomes" id="UP000309170">
    <property type="component" value="Unassembled WGS sequence"/>
</dbReference>
<organism evidence="1 2">
    <name type="scientific">Peribacillus simplex</name>
    <dbReference type="NCBI Taxonomy" id="1478"/>
    <lineage>
        <taxon>Bacteria</taxon>
        <taxon>Bacillati</taxon>
        <taxon>Bacillota</taxon>
        <taxon>Bacilli</taxon>
        <taxon>Bacillales</taxon>
        <taxon>Bacillaceae</taxon>
        <taxon>Peribacillus</taxon>
    </lineage>
</organism>
<dbReference type="AlphaFoldDB" id="A0A9X9ESY2"/>
<proteinExistence type="predicted"/>
<comment type="caution">
    <text evidence="1">The sequence shown here is derived from an EMBL/GenBank/DDBJ whole genome shotgun (WGS) entry which is preliminary data.</text>
</comment>
<gene>
    <name evidence="1" type="ORF">FC678_09200</name>
</gene>
<dbReference type="OrthoDB" id="183314at2"/>
<dbReference type="RefSeq" id="WP_137020253.1">
    <property type="nucleotide sequence ID" value="NZ_SZNS01000087.1"/>
</dbReference>
<sequence length="84" mass="9954">MPHKLSDIRLKHLGWVKEEDRMVKFKRYRELDPEGTYGSTEQYLSILDDAPNFVRFEERLFYNHEVQKGQGALAIIKSNQHTFG</sequence>
<accession>A0A9X9ESY2</accession>
<protein>
    <submittedName>
        <fullName evidence="1">Uncharacterized protein</fullName>
    </submittedName>
</protein>
<name>A0A9X9ESY2_9BACI</name>
<reference evidence="1 2" key="1">
    <citation type="journal article" date="2019" name="Environ. Microbiol.">
        <title>An active ?-lactamase is a part of an orchestrated cell wall stress resistance network of Bacillus subtilis and related rhizosphere species.</title>
        <authorList>
            <person name="Bucher T."/>
            <person name="Keren-Paz A."/>
            <person name="Hausser J."/>
            <person name="Olender T."/>
            <person name="Cytryn E."/>
            <person name="Kolodkin-Gal I."/>
        </authorList>
    </citation>
    <scope>NUCLEOTIDE SEQUENCE [LARGE SCALE GENOMIC DNA]</scope>
    <source>
        <strain evidence="1 2">I4</strain>
    </source>
</reference>
<evidence type="ECO:0000313" key="2">
    <source>
        <dbReference type="Proteomes" id="UP000309170"/>
    </source>
</evidence>